<dbReference type="InterPro" id="IPR036890">
    <property type="entry name" value="HATPase_C_sf"/>
</dbReference>
<dbReference type="CDD" id="cd16917">
    <property type="entry name" value="HATPase_UhpB-NarQ-NarX-like"/>
    <property type="match status" value="1"/>
</dbReference>
<dbReference type="PANTHER" id="PTHR24421:SF10">
    <property type="entry name" value="NITRATE_NITRITE SENSOR PROTEIN NARQ"/>
    <property type="match status" value="1"/>
</dbReference>
<comment type="caution">
    <text evidence="8">The sequence shown here is derived from an EMBL/GenBank/DDBJ whole genome shotgun (WGS) entry which is preliminary data.</text>
</comment>
<evidence type="ECO:0000256" key="3">
    <source>
        <dbReference type="ARBA" id="ARBA00022679"/>
    </source>
</evidence>
<evidence type="ECO:0000256" key="5">
    <source>
        <dbReference type="ARBA" id="ARBA00023012"/>
    </source>
</evidence>
<dbReference type="Pfam" id="PF07494">
    <property type="entry name" value="Reg_prop"/>
    <property type="match status" value="2"/>
</dbReference>
<dbReference type="AlphaFoldDB" id="A0A4R6TK19"/>
<dbReference type="InterPro" id="IPR011110">
    <property type="entry name" value="Reg_prop"/>
</dbReference>
<dbReference type="Gene3D" id="3.30.565.10">
    <property type="entry name" value="Histidine kinase-like ATPase, C-terminal domain"/>
    <property type="match status" value="1"/>
</dbReference>
<comment type="catalytic activity">
    <reaction evidence="1">
        <text>ATP + protein L-histidine = ADP + protein N-phospho-L-histidine.</text>
        <dbReference type="EC" id="2.7.13.3"/>
    </reaction>
</comment>
<name>A0A4R6TK19_9FLAO</name>
<dbReference type="GO" id="GO:0000160">
    <property type="term" value="P:phosphorelay signal transduction system"/>
    <property type="evidence" value="ECO:0007669"/>
    <property type="project" value="UniProtKB-KW"/>
</dbReference>
<dbReference type="SUPFAM" id="SSF50978">
    <property type="entry name" value="WD40 repeat-like"/>
    <property type="match status" value="1"/>
</dbReference>
<dbReference type="SUPFAM" id="SSF63829">
    <property type="entry name" value="Calcium-dependent phosphotriesterase"/>
    <property type="match status" value="1"/>
</dbReference>
<evidence type="ECO:0000256" key="7">
    <source>
        <dbReference type="SAM" id="Phobius"/>
    </source>
</evidence>
<keyword evidence="4" id="KW-0418">Kinase</keyword>
<reference evidence="8 9" key="1">
    <citation type="submission" date="2019-03" db="EMBL/GenBank/DDBJ databases">
        <title>Genomic Encyclopedia of Type Strains, Phase III (KMG-III): the genomes of soil and plant-associated and newly described type strains.</title>
        <authorList>
            <person name="Whitman W."/>
        </authorList>
    </citation>
    <scope>NUCLEOTIDE SEQUENCE [LARGE SCALE GENOMIC DNA]</scope>
    <source>
        <strain evidence="8 9">CECT 8283</strain>
    </source>
</reference>
<evidence type="ECO:0000313" key="8">
    <source>
        <dbReference type="EMBL" id="TDQ28581.1"/>
    </source>
</evidence>
<dbReference type="InterPro" id="IPR050482">
    <property type="entry name" value="Sensor_HK_TwoCompSys"/>
</dbReference>
<keyword evidence="6" id="KW-0175">Coiled coil</keyword>
<feature type="coiled-coil region" evidence="6">
    <location>
        <begin position="718"/>
        <end position="748"/>
    </location>
</feature>
<protein>
    <recommendedName>
        <fullName evidence="2">histidine kinase</fullName>
        <ecNumber evidence="2">2.7.13.3</ecNumber>
    </recommendedName>
</protein>
<dbReference type="GO" id="GO:0004673">
    <property type="term" value="F:protein histidine kinase activity"/>
    <property type="evidence" value="ECO:0007669"/>
    <property type="project" value="UniProtKB-EC"/>
</dbReference>
<dbReference type="PANTHER" id="PTHR24421">
    <property type="entry name" value="NITRATE/NITRITE SENSOR PROTEIN NARX-RELATED"/>
    <property type="match status" value="1"/>
</dbReference>
<evidence type="ECO:0000313" key="9">
    <source>
        <dbReference type="Proteomes" id="UP000295390"/>
    </source>
</evidence>
<sequence length="941" mass="109088">MFSVYTTFSQTSIFKHFTTRDGLPHDITYGIIQDSDGLLWIGTDDGLTRFDGRSFKNYGYENGLKSNYVIDIVELKKNEFAIATWGGGLHYFKNDTIIQSNIVDDEISKINILGVLNNGDIYANSNRNNFYLYQSEERKEFVIKSDNLNNPDLFLKKQITDRSNINSFQTALNGNLYIHASEKINPKKSIELKGVFMLNKNTLSPVFGYLKDKLIFSVSQDKSHFYLGSTNSIYIGSKKQLKEVIKFNFKNNSKIIHIKKHNNSLFFITNDLVNSNRKLYKYNLTSKQLTSLSDYLKTDKMISDFIFDRQNNLWVTTYGDGAFVVPNTSNSFYSTETFSNNDIKDAQIINNELYLLATNTFYHFNNNHITDQKKVPFLTESFVYHPKNNTLNFIVSRDKQLKEKALGFNFNYVSQLDYRFFNIPPYKAYLDNFTLSIYKNEALHQQISCNSTIKKLEIKNNRLYALSSSEGLIIYDLVSGKILKKFNQNSNIQTKRINNFIVSDRDQLFLATNKGIYAIKNDSIQQFTTKNGLESNHVNDIALDKHNVLWIGTQKGLNVMLNDTFYTISETLGQKSSFITKVLIKDNNVFATGNQGLFKYNNALAFTPNSLPPLKVNQNKSVFTIQPISLLYGKTLKVSYKIDNTNWVETPYDILNFEYLNQGKHQIVFRYKDNISDWSVTQPYYFTIIYPWHSQSWFYALITMLICLIITFISYYLLKKSIKKNKELKNTIDEKEKLKQTLSTVRKNLAQDFHDELGNKLASITMITNLLMIKNPEKNDNYNKLEKIKEDSNYLYSGMKDFIWSLNHESDNLDEVLLYITEFGKNLYNNTEITFYVETEMNKTHVTLPYYWSKQIIFIFKEAMTNALKHSNASEVTFSFSLINKELALILTDNGIGFKDHLLERKNGLLNMQNRAKKINSSLTVKSNNEKTIVTFTGKLH</sequence>
<dbReference type="InterPro" id="IPR036322">
    <property type="entry name" value="WD40_repeat_dom_sf"/>
</dbReference>
<dbReference type="SUPFAM" id="SSF55874">
    <property type="entry name" value="ATPase domain of HSP90 chaperone/DNA topoisomerase II/histidine kinase"/>
    <property type="match status" value="1"/>
</dbReference>
<evidence type="ECO:0000256" key="1">
    <source>
        <dbReference type="ARBA" id="ARBA00000085"/>
    </source>
</evidence>
<keyword evidence="7" id="KW-1133">Transmembrane helix</keyword>
<accession>A0A4R6TK19</accession>
<keyword evidence="9" id="KW-1185">Reference proteome</keyword>
<dbReference type="EMBL" id="SNYH01000002">
    <property type="protein sequence ID" value="TDQ28581.1"/>
    <property type="molecule type" value="Genomic_DNA"/>
</dbReference>
<organism evidence="8 9">
    <name type="scientific">Tenacibaculum caenipelagi</name>
    <dbReference type="NCBI Taxonomy" id="1325435"/>
    <lineage>
        <taxon>Bacteria</taxon>
        <taxon>Pseudomonadati</taxon>
        <taxon>Bacteroidota</taxon>
        <taxon>Flavobacteriia</taxon>
        <taxon>Flavobacteriales</taxon>
        <taxon>Flavobacteriaceae</taxon>
        <taxon>Tenacibaculum</taxon>
    </lineage>
</organism>
<evidence type="ECO:0000256" key="2">
    <source>
        <dbReference type="ARBA" id="ARBA00012438"/>
    </source>
</evidence>
<feature type="transmembrane region" description="Helical" evidence="7">
    <location>
        <begin position="697"/>
        <end position="718"/>
    </location>
</feature>
<proteinExistence type="predicted"/>
<dbReference type="EC" id="2.7.13.3" evidence="2"/>
<evidence type="ECO:0000256" key="4">
    <source>
        <dbReference type="ARBA" id="ARBA00022777"/>
    </source>
</evidence>
<evidence type="ECO:0000256" key="6">
    <source>
        <dbReference type="SAM" id="Coils"/>
    </source>
</evidence>
<keyword evidence="7" id="KW-0812">Transmembrane</keyword>
<keyword evidence="3" id="KW-0808">Transferase</keyword>
<keyword evidence="7" id="KW-0472">Membrane</keyword>
<gene>
    <name evidence="8" type="ORF">DFQ07_0957</name>
</gene>
<dbReference type="InterPro" id="IPR015943">
    <property type="entry name" value="WD40/YVTN_repeat-like_dom_sf"/>
</dbReference>
<dbReference type="Gene3D" id="2.130.10.10">
    <property type="entry name" value="YVTN repeat-like/Quinoprotein amine dehydrogenase"/>
    <property type="match status" value="3"/>
</dbReference>
<dbReference type="Proteomes" id="UP000295390">
    <property type="component" value="Unassembled WGS sequence"/>
</dbReference>
<keyword evidence="5" id="KW-0902">Two-component regulatory system</keyword>